<keyword evidence="2" id="KW-1133">Transmembrane helix</keyword>
<comment type="caution">
    <text evidence="3">The sequence shown here is derived from an EMBL/GenBank/DDBJ whole genome shotgun (WGS) entry which is preliminary data.</text>
</comment>
<keyword evidence="2" id="KW-0472">Membrane</keyword>
<accession>A0A132NT32</accession>
<evidence type="ECO:0000256" key="1">
    <source>
        <dbReference type="SAM" id="MobiDB-lite"/>
    </source>
</evidence>
<organism evidence="3 4">
    <name type="scientific">Giardia duodenalis assemblage B</name>
    <dbReference type="NCBI Taxonomy" id="1394984"/>
    <lineage>
        <taxon>Eukaryota</taxon>
        <taxon>Metamonada</taxon>
        <taxon>Diplomonadida</taxon>
        <taxon>Hexamitidae</taxon>
        <taxon>Giardiinae</taxon>
        <taxon>Giardia</taxon>
    </lineage>
</organism>
<sequence length="1035" mass="117477">MASSIDFVQAVFPTTKVYNTWNWIDVTEKRSRIAVFLVDFLDLHDTVVSERCDHLFTCSFSNRRAQHLGHRVAYAGAGVCEVSSLLPNSWTTKELLVGVFWSADELADTAKVCAQMSKSIFAKDFKGPSFLIQVPLYREPASSLTIIIAVIVLGLSCIILGYTILAYLLIKRSYTHKFIILTALNHSATNYIYSNFITKQILAKCKDMYSVYEQSKTLTLKHKDLSSRMPIEAIKRPMPPKTIIPKVDSCAGKHKEQKQSEHARRHSQSIFLFTSTSNNENEPGNILPDRGRCTSDTSFAFEHLPAQMPKESTDRLVRPDRRVPHVWCCRGRSSHTASIKRSSNMSLETLGKEIPTCVNTYAIDSITSEDQRRACSLLPKQPNIIQTLDNNLRYLSDYPIEKISDLDNNYSQEIHKYQNKTVLFSQIVMPIWSSAQIFSKALELQKMSNSKKNDFAAIEGMFILVIDIAYGTRYILPRELVGICAFTKNNSFRFCMITNLGTYISLIDFSQRIRASFDQNGLTFESFRYNIDLIYELLKICGQRVRDKKDACNVLRDGQAYQDSSMVLEPDLLNSSITEALAPHASSFDAVHTPKPLISISTPSLKDLREMSSQELVDLLKPDWFSVSEKPAKRFITLIHALNAQYISQSSGIAFLQLRSRQTMQAIESHQHLHQQALDSVREEKTNRSVSTPGSRMNRAVLYKVKPSYHQSKFRNVKTIPPTPGVDGLSDVDRCGDDLPIIPLSVELQSTKDNTSDSDCNYYDITAHLYHELERKIDAESSDSHLHMVQTGPTATQSTSPSAYSMSSPFPPKHTTSSTIKLCTDFQDEALLLPASHYKNYRSLTNSITDARLFDECAMQEVYDALAHLGSSVRERVAQLLMKELANRRRSLKDIQYFDKDCILIGINPILGDSEVEVELDIKLEPFSMLLRDMNTIPRPILARTDCSNASSVDMYIRMLLIYLELIALLDCTQKDLEEMSIFLAEFRTDVDYGSVFQRLLPLVKDFSTIMLRERTGISLTKDHFWEEYLLPIFA</sequence>
<evidence type="ECO:0000256" key="2">
    <source>
        <dbReference type="SAM" id="Phobius"/>
    </source>
</evidence>
<feature type="compositionally biased region" description="Low complexity" evidence="1">
    <location>
        <begin position="798"/>
        <end position="808"/>
    </location>
</feature>
<name>A0A132NT32_GIAIN</name>
<dbReference type="EMBL" id="JXTI01000079">
    <property type="protein sequence ID" value="KWX13196.1"/>
    <property type="molecule type" value="Genomic_DNA"/>
</dbReference>
<feature type="transmembrane region" description="Helical" evidence="2">
    <location>
        <begin position="455"/>
        <end position="476"/>
    </location>
</feature>
<dbReference type="VEuPathDB" id="GiardiaDB:QR46_2815"/>
<protein>
    <submittedName>
        <fullName evidence="3">CDC5-like protein/ Leucine rich repeat</fullName>
    </submittedName>
</protein>
<gene>
    <name evidence="3" type="ORF">QR46_2815</name>
</gene>
<dbReference type="Proteomes" id="UP000070089">
    <property type="component" value="Unassembled WGS sequence"/>
</dbReference>
<feature type="transmembrane region" description="Helical" evidence="2">
    <location>
        <begin position="144"/>
        <end position="170"/>
    </location>
</feature>
<dbReference type="AlphaFoldDB" id="A0A132NT32"/>
<keyword evidence="2" id="KW-0812">Transmembrane</keyword>
<dbReference type="OrthoDB" id="10418292at2759"/>
<reference evidence="3 4" key="1">
    <citation type="journal article" date="2015" name="Mol. Biochem. Parasitol.">
        <title>Identification of polymorphic genes for use in assemblage B genotyping assays through comparative genomics of multiple assemblage B Giardia duodenalis isolates.</title>
        <authorList>
            <person name="Wielinga C."/>
            <person name="Thompson R.C."/>
            <person name="Monis P."/>
            <person name="Ryan U."/>
        </authorList>
    </citation>
    <scope>NUCLEOTIDE SEQUENCE [LARGE SCALE GENOMIC DNA]</scope>
    <source>
        <strain evidence="3 4">BAH15c1</strain>
    </source>
</reference>
<proteinExistence type="predicted"/>
<evidence type="ECO:0000313" key="3">
    <source>
        <dbReference type="EMBL" id="KWX13196.1"/>
    </source>
</evidence>
<feature type="region of interest" description="Disordered" evidence="1">
    <location>
        <begin position="791"/>
        <end position="811"/>
    </location>
</feature>
<evidence type="ECO:0000313" key="4">
    <source>
        <dbReference type="Proteomes" id="UP000070089"/>
    </source>
</evidence>